<feature type="compositionally biased region" description="Basic and acidic residues" evidence="1">
    <location>
        <begin position="189"/>
        <end position="200"/>
    </location>
</feature>
<evidence type="ECO:0000256" key="1">
    <source>
        <dbReference type="SAM" id="MobiDB-lite"/>
    </source>
</evidence>
<accession>A0ABZ0B9L2</accession>
<dbReference type="Proteomes" id="UP001302249">
    <property type="component" value="Chromosome"/>
</dbReference>
<name>A0ABZ0B9L2_9SPHN</name>
<dbReference type="GO" id="GO:0016491">
    <property type="term" value="F:oxidoreductase activity"/>
    <property type="evidence" value="ECO:0007669"/>
    <property type="project" value="UniProtKB-KW"/>
</dbReference>
<sequence length="213" mass="24322">MSEPFPDYDVLAKRDTPSWNAPTREAIDARMARVERSDILSERQRETLRAVVARITPQPKHRAPTNATALVLDKIAGNSGDGFRHHRLPQVREAWERGLDAIEAEARHRFDTDFAHCSDEQQDAVLSAVEQDEVRARPWEDLPANLFWSWRLIPDIVSAYYSHPSAWSAMGFGGPASPRGYVRLTTNHHDPWEASERRQDQTLPAEVRNRHGN</sequence>
<feature type="region of interest" description="Disordered" evidence="1">
    <location>
        <begin position="1"/>
        <end position="23"/>
    </location>
</feature>
<organism evidence="2 3">
    <name type="scientific">Stakelama saccharophila</name>
    <dbReference type="NCBI Taxonomy" id="3075605"/>
    <lineage>
        <taxon>Bacteria</taxon>
        <taxon>Pseudomonadati</taxon>
        <taxon>Pseudomonadota</taxon>
        <taxon>Alphaproteobacteria</taxon>
        <taxon>Sphingomonadales</taxon>
        <taxon>Sphingomonadaceae</taxon>
        <taxon>Stakelama</taxon>
    </lineage>
</organism>
<gene>
    <name evidence="2" type="ORF">RPR59_02020</name>
</gene>
<keyword evidence="2" id="KW-0560">Oxidoreductase</keyword>
<dbReference type="InterPro" id="IPR027056">
    <property type="entry name" value="Gluconate_2DH_su3"/>
</dbReference>
<reference evidence="2 3" key="1">
    <citation type="submission" date="2023-09" db="EMBL/GenBank/DDBJ databases">
        <authorList>
            <person name="Rey-Velasco X."/>
        </authorList>
    </citation>
    <scope>NUCLEOTIDE SEQUENCE [LARGE SCALE GENOMIC DNA]</scope>
    <source>
        <strain evidence="2 3">W311</strain>
    </source>
</reference>
<proteinExistence type="predicted"/>
<evidence type="ECO:0000313" key="3">
    <source>
        <dbReference type="Proteomes" id="UP001302249"/>
    </source>
</evidence>
<dbReference type="EC" id="1.-.-.-" evidence="2"/>
<dbReference type="RefSeq" id="WP_313916143.1">
    <property type="nucleotide sequence ID" value="NZ_CP135076.1"/>
</dbReference>
<dbReference type="Pfam" id="PF13618">
    <property type="entry name" value="Gluconate_2-dh3"/>
    <property type="match status" value="1"/>
</dbReference>
<keyword evidence="3" id="KW-1185">Reference proteome</keyword>
<dbReference type="EMBL" id="CP135076">
    <property type="protein sequence ID" value="WNO54058.1"/>
    <property type="molecule type" value="Genomic_DNA"/>
</dbReference>
<feature type="region of interest" description="Disordered" evidence="1">
    <location>
        <begin position="189"/>
        <end position="213"/>
    </location>
</feature>
<evidence type="ECO:0000313" key="2">
    <source>
        <dbReference type="EMBL" id="WNO54058.1"/>
    </source>
</evidence>
<protein>
    <submittedName>
        <fullName evidence="2">Gluconate 2-dehydrogenase subunit 3 family protein</fullName>
        <ecNumber evidence="2">1.-.-.-</ecNumber>
    </submittedName>
</protein>